<dbReference type="Proteomes" id="UP001215712">
    <property type="component" value="Unassembled WGS sequence"/>
</dbReference>
<dbReference type="AlphaFoldDB" id="A0AAD6HGS8"/>
<sequence length="190" mass="19450">MHFLTGLSLLAALVETSSASPMKRTSTVDITFIGAANAQFSQSFPTDGSSVHISNPLSISHIASGNGNVQCTFNGIDHSVTTVTGAQTVDVGPPQTQTSGSCHKITNPGGQHVTVTFIGAADAEFTQSFPVNGGSVQISNVLSISHIEMNAAGVTCTFNGIDHSVTTLTGSQFVDVGPPQTQVSGICKSV</sequence>
<feature type="chain" id="PRO_5042181146" evidence="1">
    <location>
        <begin position="20"/>
        <end position="190"/>
    </location>
</feature>
<feature type="signal peptide" evidence="1">
    <location>
        <begin position="1"/>
        <end position="19"/>
    </location>
</feature>
<comment type="caution">
    <text evidence="2">The sequence shown here is derived from an EMBL/GenBank/DDBJ whole genome shotgun (WGS) entry which is preliminary data.</text>
</comment>
<name>A0AAD6HGS8_9EURO</name>
<evidence type="ECO:0000256" key="1">
    <source>
        <dbReference type="SAM" id="SignalP"/>
    </source>
</evidence>
<reference evidence="2" key="2">
    <citation type="submission" date="2023-01" db="EMBL/GenBank/DDBJ databases">
        <authorList>
            <person name="Petersen C."/>
        </authorList>
    </citation>
    <scope>NUCLEOTIDE SEQUENCE</scope>
    <source>
        <strain evidence="2">IBT 17514</strain>
    </source>
</reference>
<dbReference type="EMBL" id="JAQJAN010000012">
    <property type="protein sequence ID" value="KAJ5716072.1"/>
    <property type="molecule type" value="Genomic_DNA"/>
</dbReference>
<keyword evidence="1" id="KW-0732">Signal</keyword>
<accession>A0AAD6HGS8</accession>
<organism evidence="2 3">
    <name type="scientific">Penicillium malachiteum</name>
    <dbReference type="NCBI Taxonomy" id="1324776"/>
    <lineage>
        <taxon>Eukaryota</taxon>
        <taxon>Fungi</taxon>
        <taxon>Dikarya</taxon>
        <taxon>Ascomycota</taxon>
        <taxon>Pezizomycotina</taxon>
        <taxon>Eurotiomycetes</taxon>
        <taxon>Eurotiomycetidae</taxon>
        <taxon>Eurotiales</taxon>
        <taxon>Aspergillaceae</taxon>
        <taxon>Penicillium</taxon>
    </lineage>
</organism>
<proteinExistence type="predicted"/>
<gene>
    <name evidence="2" type="ORF">N7493_007983</name>
</gene>
<keyword evidence="3" id="KW-1185">Reference proteome</keyword>
<evidence type="ECO:0000313" key="2">
    <source>
        <dbReference type="EMBL" id="KAJ5716072.1"/>
    </source>
</evidence>
<evidence type="ECO:0000313" key="3">
    <source>
        <dbReference type="Proteomes" id="UP001215712"/>
    </source>
</evidence>
<protein>
    <submittedName>
        <fullName evidence="2">Uncharacterized protein</fullName>
    </submittedName>
</protein>
<reference evidence="2" key="1">
    <citation type="journal article" date="2023" name="IMA Fungus">
        <title>Comparative genomic study of the Penicillium genus elucidates a diverse pangenome and 15 lateral gene transfer events.</title>
        <authorList>
            <person name="Petersen C."/>
            <person name="Sorensen T."/>
            <person name="Nielsen M.R."/>
            <person name="Sondergaard T.E."/>
            <person name="Sorensen J.L."/>
            <person name="Fitzpatrick D.A."/>
            <person name="Frisvad J.C."/>
            <person name="Nielsen K.L."/>
        </authorList>
    </citation>
    <scope>NUCLEOTIDE SEQUENCE</scope>
    <source>
        <strain evidence="2">IBT 17514</strain>
    </source>
</reference>